<feature type="domain" description="Glycosyl transferase family 1" evidence="1">
    <location>
        <begin position="196"/>
        <end position="363"/>
    </location>
</feature>
<accession>A0ABU8R9X6</accession>
<protein>
    <submittedName>
        <fullName evidence="3">Glycosyltransferase family 4 protein</fullName>
    </submittedName>
</protein>
<dbReference type="SUPFAM" id="SSF53756">
    <property type="entry name" value="UDP-Glycosyltransferase/glycogen phosphorylase"/>
    <property type="match status" value="1"/>
</dbReference>
<evidence type="ECO:0000313" key="4">
    <source>
        <dbReference type="Proteomes" id="UP001377692"/>
    </source>
</evidence>
<dbReference type="PANTHER" id="PTHR12526">
    <property type="entry name" value="GLYCOSYLTRANSFERASE"/>
    <property type="match status" value="1"/>
</dbReference>
<feature type="domain" description="Glycosyltransferase subfamily 4-like N-terminal" evidence="2">
    <location>
        <begin position="21"/>
        <end position="174"/>
    </location>
</feature>
<reference evidence="3 4" key="1">
    <citation type="submission" date="2024-02" db="EMBL/GenBank/DDBJ databases">
        <title>Identification of pathogenicity and growth-promoting functions of Pseudomonas putida variants.</title>
        <authorList>
            <person name="Sun J."/>
        </authorList>
    </citation>
    <scope>NUCLEOTIDE SEQUENCE [LARGE SCALE GENOMIC DNA]</scope>
    <source>
        <strain evidence="3 4">A04</strain>
    </source>
</reference>
<gene>
    <name evidence="3" type="ORF">V7V80_17690</name>
</gene>
<dbReference type="Gene3D" id="3.40.50.2000">
    <property type="entry name" value="Glycogen Phosphorylase B"/>
    <property type="match status" value="2"/>
</dbReference>
<dbReference type="Pfam" id="PF00534">
    <property type="entry name" value="Glycos_transf_1"/>
    <property type="match status" value="1"/>
</dbReference>
<proteinExistence type="predicted"/>
<name>A0ABU8R9X6_9PSED</name>
<comment type="caution">
    <text evidence="3">The sequence shown here is derived from an EMBL/GenBank/DDBJ whole genome shotgun (WGS) entry which is preliminary data.</text>
</comment>
<dbReference type="Pfam" id="PF13579">
    <property type="entry name" value="Glyco_trans_4_4"/>
    <property type="match status" value="1"/>
</dbReference>
<dbReference type="InterPro" id="IPR001296">
    <property type="entry name" value="Glyco_trans_1"/>
</dbReference>
<dbReference type="RefSeq" id="WP_186682317.1">
    <property type="nucleotide sequence ID" value="NZ_JABWRY020000001.1"/>
</dbReference>
<dbReference type="CDD" id="cd03808">
    <property type="entry name" value="GT4_CapM-like"/>
    <property type="match status" value="1"/>
</dbReference>
<evidence type="ECO:0000313" key="3">
    <source>
        <dbReference type="EMBL" id="MEJ5906519.1"/>
    </source>
</evidence>
<keyword evidence="4" id="KW-1185">Reference proteome</keyword>
<dbReference type="InterPro" id="IPR028098">
    <property type="entry name" value="Glyco_trans_4-like_N"/>
</dbReference>
<evidence type="ECO:0000259" key="2">
    <source>
        <dbReference type="Pfam" id="PF13579"/>
    </source>
</evidence>
<organism evidence="3 4">
    <name type="scientific">Pseudomonas kermanshahensis</name>
    <dbReference type="NCBI Taxonomy" id="2745482"/>
    <lineage>
        <taxon>Bacteria</taxon>
        <taxon>Pseudomonadati</taxon>
        <taxon>Pseudomonadota</taxon>
        <taxon>Gammaproteobacteria</taxon>
        <taxon>Pseudomonadales</taxon>
        <taxon>Pseudomonadaceae</taxon>
        <taxon>Pseudomonas</taxon>
    </lineage>
</organism>
<dbReference type="Proteomes" id="UP001377692">
    <property type="component" value="Unassembled WGS sequence"/>
</dbReference>
<sequence>MSIKGLRVARISTVPFFVVTQLSAQLQALGEAGAQVHVIASNDELVGALQAREDIRFIPVEIAREISPFKDLVSLIRLVVLFRKQRYDIVHSTTPKAGLLTAIAAKIAGVKVRLHTFTGQPWVTMSGAKKKLLKLCDMLIARLNSHTFTDSVSQRDFLVREGVVAASRISVIGSGSLAGVDIRRFDAARFSTSANDAMRQQLGIPADAKVLLFVGRVTPEKGVGELMQAFLKLQAHYPELYLVLVGPYEADGRAVVESHLTPACVERVKVLGLQAAPEQYMAIADLLCLPSYREGFGTVVIEAAAMGVPTVGTAIYGLTDAIVDGETGLLVPVQNADALAEAIRSLLAEPERLKEMARHARERAIRDFDSARCSALLIEKYEGFSS</sequence>
<dbReference type="EMBL" id="JBBHLD010000016">
    <property type="protein sequence ID" value="MEJ5906519.1"/>
    <property type="molecule type" value="Genomic_DNA"/>
</dbReference>
<evidence type="ECO:0000259" key="1">
    <source>
        <dbReference type="Pfam" id="PF00534"/>
    </source>
</evidence>